<evidence type="ECO:0000256" key="3">
    <source>
        <dbReference type="ARBA" id="ARBA00022448"/>
    </source>
</evidence>
<dbReference type="Pfam" id="PF03030">
    <property type="entry name" value="H_PPase"/>
    <property type="match status" value="1"/>
</dbReference>
<feature type="transmembrane region" description="Helical" evidence="10">
    <location>
        <begin position="844"/>
        <end position="863"/>
    </location>
</feature>
<dbReference type="Proteomes" id="UP000018538">
    <property type="component" value="Unassembled WGS sequence"/>
</dbReference>
<evidence type="ECO:0000256" key="4">
    <source>
        <dbReference type="ARBA" id="ARBA00022692"/>
    </source>
</evidence>
<evidence type="ECO:0000256" key="10">
    <source>
        <dbReference type="SAM" id="Phobius"/>
    </source>
</evidence>
<keyword evidence="5" id="KW-0460">Magnesium</keyword>
<keyword evidence="7 10" id="KW-1133">Transmembrane helix</keyword>
<feature type="transmembrane region" description="Helical" evidence="10">
    <location>
        <begin position="637"/>
        <end position="655"/>
    </location>
</feature>
<dbReference type="GO" id="GO:0012505">
    <property type="term" value="C:endomembrane system"/>
    <property type="evidence" value="ECO:0007669"/>
    <property type="project" value="UniProtKB-SubCell"/>
</dbReference>
<evidence type="ECO:0000256" key="5">
    <source>
        <dbReference type="ARBA" id="ARBA00022842"/>
    </source>
</evidence>
<feature type="transmembrane region" description="Helical" evidence="10">
    <location>
        <begin position="237"/>
        <end position="259"/>
    </location>
</feature>
<feature type="transmembrane region" description="Helical" evidence="10">
    <location>
        <begin position="482"/>
        <end position="506"/>
    </location>
</feature>
<dbReference type="GO" id="GO:0004427">
    <property type="term" value="F:inorganic diphosphate phosphatase activity"/>
    <property type="evidence" value="ECO:0007669"/>
    <property type="project" value="InterPro"/>
</dbReference>
<dbReference type="GO" id="GO:0009678">
    <property type="term" value="F:diphosphate hydrolysis-driven proton transmembrane transporter activity"/>
    <property type="evidence" value="ECO:0007669"/>
    <property type="project" value="UniProtKB-EC"/>
</dbReference>
<evidence type="ECO:0000256" key="6">
    <source>
        <dbReference type="ARBA" id="ARBA00022967"/>
    </source>
</evidence>
<feature type="transmembrane region" description="Helical" evidence="10">
    <location>
        <begin position="747"/>
        <end position="765"/>
    </location>
</feature>
<dbReference type="EC" id="7.1.3.1" evidence="2"/>
<dbReference type="EMBL" id="KI635736">
    <property type="protein sequence ID" value="ETB61859.1"/>
    <property type="molecule type" value="Genomic_DNA"/>
</dbReference>
<feature type="transmembrane region" description="Helical" evidence="10">
    <location>
        <begin position="271"/>
        <end position="288"/>
    </location>
</feature>
<name>V7PR10_PLAYE</name>
<accession>V7PR10</accession>
<keyword evidence="12" id="KW-1185">Reference proteome</keyword>
<keyword evidence="9 10" id="KW-0472">Membrane</keyword>
<keyword evidence="8" id="KW-0406">Ion transport</keyword>
<evidence type="ECO:0000256" key="1">
    <source>
        <dbReference type="ARBA" id="ARBA00004127"/>
    </source>
</evidence>
<dbReference type="InterPro" id="IPR004131">
    <property type="entry name" value="PPase-energised_H-pump"/>
</dbReference>
<evidence type="ECO:0000256" key="9">
    <source>
        <dbReference type="ARBA" id="ARBA00023136"/>
    </source>
</evidence>
<dbReference type="PANTHER" id="PTHR31998">
    <property type="entry name" value="K(+)-INSENSITIVE PYROPHOSPHATE-ENERGIZED PROTON PUMP"/>
    <property type="match status" value="1"/>
</dbReference>
<reference evidence="11 12" key="1">
    <citation type="submission" date="2013-11" db="EMBL/GenBank/DDBJ databases">
        <title>The Genome Sequence of Plasmodium yoelii 17X.</title>
        <authorList>
            <consortium name="The Broad Institute Genomics Platform"/>
            <consortium name="The Broad Institute Genome Sequencing Center for Infectious Disease"/>
            <person name="Neafsey D."/>
            <person name="Adams J."/>
            <person name="Walker B."/>
            <person name="Young S.K."/>
            <person name="Zeng Q."/>
            <person name="Gargeya S."/>
            <person name="Fitzgerald M."/>
            <person name="Haas B."/>
            <person name="Abouelleil A."/>
            <person name="Alvarado L."/>
            <person name="Chapman S.B."/>
            <person name="Gainer-Dewar J."/>
            <person name="Goldberg J."/>
            <person name="Griggs A."/>
            <person name="Gujja S."/>
            <person name="Hansen M."/>
            <person name="Howarth C."/>
            <person name="Imamovic A."/>
            <person name="Ireland A."/>
            <person name="Larimer J."/>
            <person name="McCowan C."/>
            <person name="Murphy C."/>
            <person name="Pearson M."/>
            <person name="Poon T.W."/>
            <person name="Priest M."/>
            <person name="Roberts A."/>
            <person name="Saif S."/>
            <person name="Shea T."/>
            <person name="Sykes S."/>
            <person name="Wortman J."/>
            <person name="Nusbaum C."/>
            <person name="Birren B."/>
        </authorList>
    </citation>
    <scope>NUCLEOTIDE SEQUENCE [LARGE SCALE GENOMIC DNA]</scope>
    <source>
        <strain evidence="11 12">17X</strain>
    </source>
</reference>
<feature type="transmembrane region" description="Helical" evidence="10">
    <location>
        <begin position="777"/>
        <end position="796"/>
    </location>
</feature>
<feature type="transmembrane region" description="Helical" evidence="10">
    <location>
        <begin position="181"/>
        <end position="206"/>
    </location>
</feature>
<organism evidence="11 12">
    <name type="scientific">Plasmodium yoelii 17X</name>
    <dbReference type="NCBI Taxonomy" id="1323249"/>
    <lineage>
        <taxon>Eukaryota</taxon>
        <taxon>Sar</taxon>
        <taxon>Alveolata</taxon>
        <taxon>Apicomplexa</taxon>
        <taxon>Aconoidasida</taxon>
        <taxon>Haemosporida</taxon>
        <taxon>Plasmodiidae</taxon>
        <taxon>Plasmodium</taxon>
        <taxon>Plasmodium (Vinckeia)</taxon>
    </lineage>
</organism>
<dbReference type="OrthoDB" id="5210at2759"/>
<proteinExistence type="inferred from homology"/>
<dbReference type="HAMAP" id="MF_01129">
    <property type="entry name" value="PPase_energized_pump"/>
    <property type="match status" value="1"/>
</dbReference>
<evidence type="ECO:0000256" key="8">
    <source>
        <dbReference type="ARBA" id="ARBA00023065"/>
    </source>
</evidence>
<keyword evidence="6" id="KW-1278">Translocase</keyword>
<feature type="transmembrane region" description="Helical" evidence="10">
    <location>
        <begin position="572"/>
        <end position="592"/>
    </location>
</feature>
<evidence type="ECO:0000313" key="11">
    <source>
        <dbReference type="EMBL" id="ETB61859.1"/>
    </source>
</evidence>
<dbReference type="AlphaFoldDB" id="V7PR10"/>
<feature type="transmembrane region" description="Helical" evidence="10">
    <location>
        <begin position="542"/>
        <end position="560"/>
    </location>
</feature>
<protein>
    <recommendedName>
        <fullName evidence="2">H(+)-exporting diphosphatase</fullName>
        <ecNumber evidence="2">7.1.3.1</ecNumber>
    </recommendedName>
</protein>
<sequence length="868" mass="94621">MFSTIMNSENENYEIIKDTENMSKKNKLIEMPPNGMYLQCSPNNFSYNTNDKYYKTYENCYIKISHENDNNNMSQYDYIDGDKLGKIGKIDKLDDDEIVSIESIAKPIKEGAEGFFAVQYNYIFKVSIFFTLLILLLHILRGNYMKFPQEFGNKQNNSILDTCILNSDTNNCYVVISPLSYGLITCVSFLLGAICSSLAAYSGIYVSVRANMKVSKAATYSYNKTLVTCFRSGTVSAIVNVSLVIFGISLLLLIVNILYPTISFTKYPTMIVGYGFGSSLVAMLYQLAGGIYTKAADIGADLVGKIEKNIPEDDARNPAVIADLVGDNVGDCAGQCADLFESISAEIIASMILGGALCENNIISDSICSYFVLFPLFIHSMDLFVSTIGSYLVYTKKDNLLLGGGKKSFEKNNFEKNNLSLNLNEITSENLEDPLKIMLKAYFITCAFSILGFSLLCKFLFSSVGSVTNIEDGNYNTTKGNAWIYFSICGIIGMTCSYLFVISTRYYTDSSYPKVKKIAHASLSGPATNIIAGLYVGLESTFFPIIIICISLLSSYYLGIQSNIKNGNDVINGLYGTSIATMGMLSTSVFILSMSNFGPIADNAGGIAEMSKQPEYVRTITDKLDVVGNVTKANTKGYSVGSAALACFLLFSAFLSEVSDISGTTFATVDIALPEVFIGGILGSAIVFLFAGWSLDAVGNTAEEVLKEVRRQFNEHPGILSYNEKPDYHKCVYIISKRALSETFKPGMLGILAPIIIGILFKFIGILQNNKLLGAQVMASFIMFSTSTGILMALFLNNSGGAWDNAKKYIETGIYGGKNSPAHISSVIGDTVGDPCKDTAGPSIHVLIKLISTITMVITPLIASRPNK</sequence>
<dbReference type="GO" id="GO:0016020">
    <property type="term" value="C:membrane"/>
    <property type="evidence" value="ECO:0007669"/>
    <property type="project" value="InterPro"/>
</dbReference>
<evidence type="ECO:0000256" key="2">
    <source>
        <dbReference type="ARBA" id="ARBA00013242"/>
    </source>
</evidence>
<keyword evidence="3" id="KW-0813">Transport</keyword>
<evidence type="ECO:0000256" key="7">
    <source>
        <dbReference type="ARBA" id="ARBA00022989"/>
    </source>
</evidence>
<dbReference type="PIRSF" id="PIRSF001265">
    <property type="entry name" value="H+-PPase"/>
    <property type="match status" value="1"/>
</dbReference>
<feature type="transmembrane region" description="Helical" evidence="10">
    <location>
        <begin position="676"/>
        <end position="695"/>
    </location>
</feature>
<feature type="transmembrane region" description="Helical" evidence="10">
    <location>
        <begin position="441"/>
        <end position="462"/>
    </location>
</feature>
<gene>
    <name evidence="11" type="ORF">YYC_01667</name>
</gene>
<keyword evidence="4 10" id="KW-0812">Transmembrane</keyword>
<comment type="subcellular location">
    <subcellularLocation>
        <location evidence="1">Endomembrane system</location>
        <topology evidence="1">Multi-pass membrane protein</topology>
    </subcellularLocation>
</comment>
<evidence type="ECO:0000313" key="12">
    <source>
        <dbReference type="Proteomes" id="UP000018538"/>
    </source>
</evidence>
<feature type="transmembrane region" description="Helical" evidence="10">
    <location>
        <begin position="122"/>
        <end position="140"/>
    </location>
</feature>